<feature type="transmembrane region" description="Helical" evidence="8">
    <location>
        <begin position="408"/>
        <end position="427"/>
    </location>
</feature>
<feature type="transmembrane region" description="Helical" evidence="8">
    <location>
        <begin position="316"/>
        <end position="337"/>
    </location>
</feature>
<dbReference type="EMBL" id="LYBM01000062">
    <property type="protein sequence ID" value="ODA29832.1"/>
    <property type="molecule type" value="Genomic_DNA"/>
</dbReference>
<feature type="transmembrane region" description="Helical" evidence="8">
    <location>
        <begin position="7"/>
        <end position="27"/>
    </location>
</feature>
<accession>A0A1C3E9B7</accession>
<dbReference type="PANTHER" id="PTHR33908">
    <property type="entry name" value="MANNOSYLTRANSFERASE YKCB-RELATED"/>
    <property type="match status" value="1"/>
</dbReference>
<protein>
    <submittedName>
        <fullName evidence="10">4-amino-4-deoxy-L-arabinose lipid A transferase</fullName>
    </submittedName>
</protein>
<dbReference type="InterPro" id="IPR050297">
    <property type="entry name" value="LipidA_mod_glycosyltrf_83"/>
</dbReference>
<feature type="transmembrane region" description="Helical" evidence="8">
    <location>
        <begin position="261"/>
        <end position="281"/>
    </location>
</feature>
<evidence type="ECO:0000256" key="5">
    <source>
        <dbReference type="ARBA" id="ARBA00022692"/>
    </source>
</evidence>
<dbReference type="AlphaFoldDB" id="A0A1C3E9B7"/>
<dbReference type="GO" id="GO:0009103">
    <property type="term" value="P:lipopolysaccharide biosynthetic process"/>
    <property type="evidence" value="ECO:0007669"/>
    <property type="project" value="TreeGrafter"/>
</dbReference>
<feature type="transmembrane region" description="Helical" evidence="8">
    <location>
        <begin position="207"/>
        <end position="227"/>
    </location>
</feature>
<feature type="domain" description="ArnT-like N-terminal" evidence="9">
    <location>
        <begin position="13"/>
        <end position="240"/>
    </location>
</feature>
<evidence type="ECO:0000256" key="1">
    <source>
        <dbReference type="ARBA" id="ARBA00004651"/>
    </source>
</evidence>
<evidence type="ECO:0000256" key="2">
    <source>
        <dbReference type="ARBA" id="ARBA00022475"/>
    </source>
</evidence>
<feature type="transmembrane region" description="Helical" evidence="8">
    <location>
        <begin position="85"/>
        <end position="107"/>
    </location>
</feature>
<keyword evidence="6 8" id="KW-1133">Transmembrane helix</keyword>
<comment type="subcellular location">
    <subcellularLocation>
        <location evidence="1">Cell membrane</location>
        <topology evidence="1">Multi-pass membrane protein</topology>
    </subcellularLocation>
</comment>
<reference evidence="10 11" key="1">
    <citation type="submission" date="2016-05" db="EMBL/GenBank/DDBJ databases">
        <title>Genomic Taxonomy of the Vibrionaceae.</title>
        <authorList>
            <person name="Gomez-Gil B."/>
            <person name="Enciso-Ibarra J."/>
        </authorList>
    </citation>
    <scope>NUCLEOTIDE SEQUENCE [LARGE SCALE GENOMIC DNA]</scope>
    <source>
        <strain evidence="10 11">CAIM 1920</strain>
    </source>
</reference>
<proteinExistence type="predicted"/>
<comment type="caution">
    <text evidence="10">The sequence shown here is derived from an EMBL/GenBank/DDBJ whole genome shotgun (WGS) entry which is preliminary data.</text>
</comment>
<evidence type="ECO:0000259" key="9">
    <source>
        <dbReference type="Pfam" id="PF02366"/>
    </source>
</evidence>
<dbReference type="GO" id="GO:0010041">
    <property type="term" value="P:response to iron(III) ion"/>
    <property type="evidence" value="ECO:0007669"/>
    <property type="project" value="TreeGrafter"/>
</dbReference>
<evidence type="ECO:0000256" key="6">
    <source>
        <dbReference type="ARBA" id="ARBA00022989"/>
    </source>
</evidence>
<keyword evidence="3" id="KW-0328">Glycosyltransferase</keyword>
<dbReference type="GO" id="GO:0006493">
    <property type="term" value="P:protein O-linked glycosylation"/>
    <property type="evidence" value="ECO:0007669"/>
    <property type="project" value="InterPro"/>
</dbReference>
<evidence type="ECO:0000256" key="7">
    <source>
        <dbReference type="ARBA" id="ARBA00023136"/>
    </source>
</evidence>
<organism evidence="10 11">
    <name type="scientific">Veronia pacifica</name>
    <dbReference type="NCBI Taxonomy" id="1080227"/>
    <lineage>
        <taxon>Bacteria</taxon>
        <taxon>Pseudomonadati</taxon>
        <taxon>Pseudomonadota</taxon>
        <taxon>Gammaproteobacteria</taxon>
        <taxon>Vibrionales</taxon>
        <taxon>Vibrionaceae</taxon>
        <taxon>Veronia</taxon>
    </lineage>
</organism>
<evidence type="ECO:0000313" key="11">
    <source>
        <dbReference type="Proteomes" id="UP000094936"/>
    </source>
</evidence>
<sequence length="556" mass="63493">MNSEYKAHYWVILLLSYFIVAYLLQLAEPALWSPDELRYAEISREMVATGDWVVPHFNGLRYFEKPVMGYWLNALSQLVFGENNFAVRFASSISALGSALCLALLVSKETNVRQGWLTAGVYLSLFLVMTIGTYSVLDSMLSFWLTATFITFYFAMDTQDTQRRILLYLVAGCLCGCALLTKGFLALALPVIVVGAYAIWQRQLHQLLIYGWLTIIAATLICLPWALAIHQQEPDYWHYFFWIEHIKRFTADNAQHASPSWYYLPFLLLGILPWLFILPSCLSGFNKQYLSPLIRFALLWFLLPLVFFSLSKGKLVTYILPCMAPVAVLITHALVSANQQGKNLFPSGSLLHIAIALLLAVTFPLLNALGHLPLGPDEWYKPWLLTAAMVFWACCVLISKRSNNLESLVFAHMLAPLGLFTTFGPALPDTVIDSKLPERFIERLSEDISDQTIIVSDYPSNMSAFNWYLKRSDIYLTRAKGEVEYGLSYPDARQRFIPLENLSQFVQRKRKESSVVIQFRDLDRLSPEFPDGDFPKADKFVEQGRFQAFIFHRRPE</sequence>
<keyword evidence="7 8" id="KW-0472">Membrane</keyword>
<evidence type="ECO:0000256" key="4">
    <source>
        <dbReference type="ARBA" id="ARBA00022679"/>
    </source>
</evidence>
<dbReference type="Proteomes" id="UP000094936">
    <property type="component" value="Unassembled WGS sequence"/>
</dbReference>
<feature type="transmembrane region" description="Helical" evidence="8">
    <location>
        <begin position="349"/>
        <end position="370"/>
    </location>
</feature>
<gene>
    <name evidence="10" type="ORF">A8L45_21580</name>
</gene>
<name>A0A1C3E9B7_9GAMM</name>
<keyword evidence="5 8" id="KW-0812">Transmembrane</keyword>
<dbReference type="PANTHER" id="PTHR33908:SF3">
    <property type="entry name" value="UNDECAPRENYL PHOSPHATE-ALPHA-4-AMINO-4-DEOXY-L-ARABINOSE ARABINOSYL TRANSFERASE"/>
    <property type="match status" value="1"/>
</dbReference>
<evidence type="ECO:0000256" key="8">
    <source>
        <dbReference type="SAM" id="Phobius"/>
    </source>
</evidence>
<dbReference type="NCBIfam" id="NF009784">
    <property type="entry name" value="PRK13279.1"/>
    <property type="match status" value="1"/>
</dbReference>
<dbReference type="Pfam" id="PF02366">
    <property type="entry name" value="PMT"/>
    <property type="match status" value="1"/>
</dbReference>
<keyword evidence="4 10" id="KW-0808">Transferase</keyword>
<keyword evidence="11" id="KW-1185">Reference proteome</keyword>
<evidence type="ECO:0000313" key="10">
    <source>
        <dbReference type="EMBL" id="ODA29832.1"/>
    </source>
</evidence>
<dbReference type="InterPro" id="IPR003342">
    <property type="entry name" value="ArnT-like_N"/>
</dbReference>
<dbReference type="STRING" id="1080227.A8L45_21580"/>
<evidence type="ECO:0000256" key="3">
    <source>
        <dbReference type="ARBA" id="ARBA00022676"/>
    </source>
</evidence>
<dbReference type="GO" id="GO:0016763">
    <property type="term" value="F:pentosyltransferase activity"/>
    <property type="evidence" value="ECO:0007669"/>
    <property type="project" value="TreeGrafter"/>
</dbReference>
<feature type="transmembrane region" description="Helical" evidence="8">
    <location>
        <begin position="382"/>
        <end position="399"/>
    </location>
</feature>
<dbReference type="RefSeq" id="WP_068905429.1">
    <property type="nucleotide sequence ID" value="NZ_JBHUIF010000015.1"/>
</dbReference>
<dbReference type="GO" id="GO:0005886">
    <property type="term" value="C:plasma membrane"/>
    <property type="evidence" value="ECO:0007669"/>
    <property type="project" value="UniProtKB-SubCell"/>
</dbReference>
<feature type="transmembrane region" description="Helical" evidence="8">
    <location>
        <begin position="165"/>
        <end position="195"/>
    </location>
</feature>
<keyword evidence="2" id="KW-1003">Cell membrane</keyword>
<feature type="transmembrane region" description="Helical" evidence="8">
    <location>
        <begin position="119"/>
        <end position="145"/>
    </location>
</feature>
<dbReference type="GO" id="GO:0000030">
    <property type="term" value="F:mannosyltransferase activity"/>
    <property type="evidence" value="ECO:0007669"/>
    <property type="project" value="InterPro"/>
</dbReference>
<dbReference type="OrthoDB" id="9775035at2"/>
<feature type="transmembrane region" description="Helical" evidence="8">
    <location>
        <begin position="293"/>
        <end position="310"/>
    </location>
</feature>